<name>A0AA36J3R3_9DINO</name>
<dbReference type="Proteomes" id="UP001178507">
    <property type="component" value="Unassembled WGS sequence"/>
</dbReference>
<evidence type="ECO:0000313" key="2">
    <source>
        <dbReference type="Proteomes" id="UP001178507"/>
    </source>
</evidence>
<dbReference type="AlphaFoldDB" id="A0AA36J3R3"/>
<gene>
    <name evidence="1" type="ORF">EVOR1521_LOCUS22399</name>
</gene>
<sequence>MGCGASTDYSAEAYAKFKNDAEDKQTLILRSFYRAISNSFHDMENKKKGVDVRPIITQSKGGCDPKIHDTHKGMSTLEELIAAVFGANVGGVKRDENAKISLEVWKELCRSLKKECKDFWSHEDEKKLVQRITEMSIKAGQKDMSWCKKVRVYCRPLGATWSGGDRCVEESDWLTDDGKFFFAKVESTQEEGILTFPAKPVEEQDGVSPAAWINYRYGKADDSKEKLQIDVLTWEMGAWSESRMEVDPGQVFDL</sequence>
<organism evidence="1 2">
    <name type="scientific">Effrenium voratum</name>
    <dbReference type="NCBI Taxonomy" id="2562239"/>
    <lineage>
        <taxon>Eukaryota</taxon>
        <taxon>Sar</taxon>
        <taxon>Alveolata</taxon>
        <taxon>Dinophyceae</taxon>
        <taxon>Suessiales</taxon>
        <taxon>Symbiodiniaceae</taxon>
        <taxon>Effrenium</taxon>
    </lineage>
</organism>
<accession>A0AA36J3R3</accession>
<keyword evidence="2" id="KW-1185">Reference proteome</keyword>
<dbReference type="EMBL" id="CAUJNA010003306">
    <property type="protein sequence ID" value="CAJ1398666.1"/>
    <property type="molecule type" value="Genomic_DNA"/>
</dbReference>
<protein>
    <submittedName>
        <fullName evidence="1">Uncharacterized protein</fullName>
    </submittedName>
</protein>
<reference evidence="1" key="1">
    <citation type="submission" date="2023-08" db="EMBL/GenBank/DDBJ databases">
        <authorList>
            <person name="Chen Y."/>
            <person name="Shah S."/>
            <person name="Dougan E. K."/>
            <person name="Thang M."/>
            <person name="Chan C."/>
        </authorList>
    </citation>
    <scope>NUCLEOTIDE SEQUENCE</scope>
</reference>
<proteinExistence type="predicted"/>
<comment type="caution">
    <text evidence="1">The sequence shown here is derived from an EMBL/GenBank/DDBJ whole genome shotgun (WGS) entry which is preliminary data.</text>
</comment>
<evidence type="ECO:0000313" key="1">
    <source>
        <dbReference type="EMBL" id="CAJ1398666.1"/>
    </source>
</evidence>